<dbReference type="InterPro" id="IPR031304">
    <property type="entry name" value="SLT_2"/>
</dbReference>
<sequence length="392" mass="42906">MIIAPLAALALAVATLNPEFEAFRRDFRDDAIAAGIHPEIYDIEMATVEPLPVVLKRDANQPEFVRPIWEYLDSAVSDRRVADGRKAYLESRDTLEMISNSYGVDPGVIAAIWGLESNYGRILGTNDILSALSTLGYQGRRQTFGRRELIAALKILQEGYATRDQLKGSWAGAMGQTQFIPTTYLAYAVDQNNDGRRDLWGDLEDVFASTANYLDEAGWRTGEPWGIEVTLPNDFDYAAADGTKVAVVDWIRAGVKGARVALPDAVDLDTPAKLLLPAGARGPAFLTFKNFDVIKRYNNATSYALGVSLLSERIKGSEEGLVADWPRDDRPLSRSEREALQARLAELGYNPGGIDGVIGPNTRRALRSWQKAQGLPADGYPSAAMLALLLEA</sequence>
<evidence type="ECO:0000259" key="1">
    <source>
        <dbReference type="Pfam" id="PF01471"/>
    </source>
</evidence>
<comment type="caution">
    <text evidence="3">The sequence shown here is derived from an EMBL/GenBank/DDBJ whole genome shotgun (WGS) entry which is preliminary data.</text>
</comment>
<organism evidence="3 4">
    <name type="scientific">Parvularcula lutaonensis</name>
    <dbReference type="NCBI Taxonomy" id="491923"/>
    <lineage>
        <taxon>Bacteria</taxon>
        <taxon>Pseudomonadati</taxon>
        <taxon>Pseudomonadota</taxon>
        <taxon>Alphaproteobacteria</taxon>
        <taxon>Parvularculales</taxon>
        <taxon>Parvularculaceae</taxon>
        <taxon>Parvularcula</taxon>
    </lineage>
</organism>
<gene>
    <name evidence="3" type="ORF">ACFONP_13160</name>
</gene>
<dbReference type="SUPFAM" id="SSF47090">
    <property type="entry name" value="PGBD-like"/>
    <property type="match status" value="1"/>
</dbReference>
<dbReference type="InterPro" id="IPR043426">
    <property type="entry name" value="MltB-like"/>
</dbReference>
<feature type="domain" description="Transglycosylase SLT" evidence="2">
    <location>
        <begin position="20"/>
        <end position="312"/>
    </location>
</feature>
<dbReference type="PANTHER" id="PTHR30163">
    <property type="entry name" value="MEMBRANE-BOUND LYTIC MUREIN TRANSGLYCOSYLASE B"/>
    <property type="match status" value="1"/>
</dbReference>
<proteinExistence type="predicted"/>
<feature type="domain" description="Peptidoglycan binding-like" evidence="1">
    <location>
        <begin position="334"/>
        <end position="389"/>
    </location>
</feature>
<dbReference type="Gene3D" id="1.10.101.10">
    <property type="entry name" value="PGBD-like superfamily/PGBD"/>
    <property type="match status" value="1"/>
</dbReference>
<dbReference type="Pfam" id="PF01471">
    <property type="entry name" value="PG_binding_1"/>
    <property type="match status" value="1"/>
</dbReference>
<dbReference type="CDD" id="cd13399">
    <property type="entry name" value="Slt35-like"/>
    <property type="match status" value="1"/>
</dbReference>
<accession>A0ABV7MG19</accession>
<dbReference type="InterPro" id="IPR011970">
    <property type="entry name" value="MltB_2"/>
</dbReference>
<dbReference type="RefSeq" id="WP_189576442.1">
    <property type="nucleotide sequence ID" value="NZ_BMXU01000002.1"/>
</dbReference>
<protein>
    <submittedName>
        <fullName evidence="3">Lytic murein transglycosylase</fullName>
    </submittedName>
</protein>
<dbReference type="InterPro" id="IPR023346">
    <property type="entry name" value="Lysozyme-like_dom_sf"/>
</dbReference>
<dbReference type="InterPro" id="IPR036365">
    <property type="entry name" value="PGBD-like_sf"/>
</dbReference>
<dbReference type="InterPro" id="IPR036366">
    <property type="entry name" value="PGBDSf"/>
</dbReference>
<dbReference type="InterPro" id="IPR002477">
    <property type="entry name" value="Peptidoglycan-bd-like"/>
</dbReference>
<dbReference type="SUPFAM" id="SSF53955">
    <property type="entry name" value="Lysozyme-like"/>
    <property type="match status" value="1"/>
</dbReference>
<reference evidence="4" key="1">
    <citation type="journal article" date="2019" name="Int. J. Syst. Evol. Microbiol.">
        <title>The Global Catalogue of Microorganisms (GCM) 10K type strain sequencing project: providing services to taxonomists for standard genome sequencing and annotation.</title>
        <authorList>
            <consortium name="The Broad Institute Genomics Platform"/>
            <consortium name="The Broad Institute Genome Sequencing Center for Infectious Disease"/>
            <person name="Wu L."/>
            <person name="Ma J."/>
        </authorList>
    </citation>
    <scope>NUCLEOTIDE SEQUENCE [LARGE SCALE GENOMIC DNA]</scope>
    <source>
        <strain evidence="4">KCTC 22245</strain>
    </source>
</reference>
<keyword evidence="4" id="KW-1185">Reference proteome</keyword>
<dbReference type="Gene3D" id="1.10.8.350">
    <property type="entry name" value="Bacterial muramidase"/>
    <property type="match status" value="1"/>
</dbReference>
<dbReference type="NCBIfam" id="TIGR02283">
    <property type="entry name" value="MltB_2"/>
    <property type="match status" value="1"/>
</dbReference>
<dbReference type="Pfam" id="PF13406">
    <property type="entry name" value="SLT_2"/>
    <property type="match status" value="1"/>
</dbReference>
<evidence type="ECO:0000313" key="4">
    <source>
        <dbReference type="Proteomes" id="UP001595607"/>
    </source>
</evidence>
<evidence type="ECO:0000259" key="2">
    <source>
        <dbReference type="Pfam" id="PF13406"/>
    </source>
</evidence>
<dbReference type="PANTHER" id="PTHR30163:SF10">
    <property type="entry name" value="TRANSGLYCOLASE-RELATED"/>
    <property type="match status" value="1"/>
</dbReference>
<dbReference type="EMBL" id="JBHRVA010000003">
    <property type="protein sequence ID" value="MFC3303675.1"/>
    <property type="molecule type" value="Genomic_DNA"/>
</dbReference>
<dbReference type="Proteomes" id="UP001595607">
    <property type="component" value="Unassembled WGS sequence"/>
</dbReference>
<dbReference type="Gene3D" id="1.10.530.10">
    <property type="match status" value="1"/>
</dbReference>
<name>A0ABV7MG19_9PROT</name>
<evidence type="ECO:0000313" key="3">
    <source>
        <dbReference type="EMBL" id="MFC3303675.1"/>
    </source>
</evidence>